<dbReference type="Pfam" id="PF15956">
    <property type="entry name" value="DUF4760"/>
    <property type="match status" value="1"/>
</dbReference>
<reference evidence="2 3" key="1">
    <citation type="journal article" date="2014" name="Genome Announc.">
        <title>Draft Genome Sequence of the Agar-Degrading Bacterium Catenovulum sp. Strain DS-2, Isolated from Intestines of Haliotis diversicolor.</title>
        <authorList>
            <person name="Shan D."/>
            <person name="Li X."/>
            <person name="Gu Z."/>
            <person name="Wei G."/>
            <person name="Gao Z."/>
            <person name="Shao Z."/>
        </authorList>
    </citation>
    <scope>NUCLEOTIDE SEQUENCE [LARGE SCALE GENOMIC DNA]</scope>
    <source>
        <strain evidence="2 3">DS-2</strain>
    </source>
</reference>
<sequence length="216" mass="25375">MITKIRYRYILLISCSTISLLSFFAYKLGKDFYAPMCVLISTIAALTAATITIKSNKHAFTDTNSLNFQKSLQDDEEYKEAISTVFKIINNRHNTPIHSYMDPRFNGSKERKHIMYVLNTWERAGNAILHGIYNEKYLYEVYKSMVLEIGLQFRTLISTVQTQRNNPDIYKNFTWLTLMWTIRRDSFESEQTKKGLVKVFEDLNRIKSGKIPNYYK</sequence>
<keyword evidence="1" id="KW-1133">Transmembrane helix</keyword>
<dbReference type="EMBL" id="ARZY01000033">
    <property type="protein sequence ID" value="EWH08948.1"/>
    <property type="molecule type" value="Genomic_DNA"/>
</dbReference>
<dbReference type="AlphaFoldDB" id="W7QLD2"/>
<evidence type="ECO:0000256" key="1">
    <source>
        <dbReference type="SAM" id="Phobius"/>
    </source>
</evidence>
<comment type="caution">
    <text evidence="2">The sequence shown here is derived from an EMBL/GenBank/DDBJ whole genome shotgun (WGS) entry which is preliminary data.</text>
</comment>
<feature type="transmembrane region" description="Helical" evidence="1">
    <location>
        <begin position="32"/>
        <end position="53"/>
    </location>
</feature>
<gene>
    <name evidence="2" type="ORF">DS2_15104</name>
</gene>
<protein>
    <submittedName>
        <fullName evidence="2">Prophage membrane protein</fullName>
    </submittedName>
</protein>
<keyword evidence="1" id="KW-0812">Transmembrane</keyword>
<name>W7QLD2_9ALTE</name>
<keyword evidence="3" id="KW-1185">Reference proteome</keyword>
<dbReference type="InterPro" id="IPR031876">
    <property type="entry name" value="DUF4760"/>
</dbReference>
<feature type="transmembrane region" description="Helical" evidence="1">
    <location>
        <begin position="7"/>
        <end position="26"/>
    </location>
</feature>
<evidence type="ECO:0000313" key="2">
    <source>
        <dbReference type="EMBL" id="EWH08948.1"/>
    </source>
</evidence>
<evidence type="ECO:0000313" key="3">
    <source>
        <dbReference type="Proteomes" id="UP000019276"/>
    </source>
</evidence>
<organism evidence="2 3">
    <name type="scientific">Catenovulum agarivorans DS-2</name>
    <dbReference type="NCBI Taxonomy" id="1328313"/>
    <lineage>
        <taxon>Bacteria</taxon>
        <taxon>Pseudomonadati</taxon>
        <taxon>Pseudomonadota</taxon>
        <taxon>Gammaproteobacteria</taxon>
        <taxon>Alteromonadales</taxon>
        <taxon>Alteromonadaceae</taxon>
        <taxon>Catenovulum</taxon>
    </lineage>
</organism>
<dbReference type="Proteomes" id="UP000019276">
    <property type="component" value="Unassembled WGS sequence"/>
</dbReference>
<dbReference type="OrthoDB" id="6712169at2"/>
<proteinExistence type="predicted"/>
<keyword evidence="1" id="KW-0472">Membrane</keyword>
<accession>W7QLD2</accession>
<dbReference type="RefSeq" id="WP_035015667.1">
    <property type="nucleotide sequence ID" value="NZ_ARZY01000033.1"/>
</dbReference>